<dbReference type="Pfam" id="PF04422">
    <property type="entry name" value="FrhB_FdhB_N"/>
    <property type="match status" value="1"/>
</dbReference>
<reference evidence="3" key="1">
    <citation type="submission" date="2020-10" db="EMBL/GenBank/DDBJ databases">
        <authorList>
            <person name="Gilroy R."/>
        </authorList>
    </citation>
    <scope>NUCLEOTIDE SEQUENCE</scope>
    <source>
        <strain evidence="3">2478</strain>
    </source>
</reference>
<evidence type="ECO:0000259" key="2">
    <source>
        <dbReference type="Pfam" id="PF04432"/>
    </source>
</evidence>
<dbReference type="InterPro" id="IPR007525">
    <property type="entry name" value="FrhB_FdhB_C"/>
</dbReference>
<dbReference type="EMBL" id="JADILZ010000054">
    <property type="protein sequence ID" value="MBO8478446.1"/>
    <property type="molecule type" value="Genomic_DNA"/>
</dbReference>
<dbReference type="InterPro" id="IPR007516">
    <property type="entry name" value="Co_F420_Hydgase/DH_bsu_N"/>
</dbReference>
<reference evidence="3" key="2">
    <citation type="journal article" date="2021" name="PeerJ">
        <title>Extensive microbial diversity within the chicken gut microbiome revealed by metagenomics and culture.</title>
        <authorList>
            <person name="Gilroy R."/>
            <person name="Ravi A."/>
            <person name="Getino M."/>
            <person name="Pursley I."/>
            <person name="Horton D.L."/>
            <person name="Alikhan N.F."/>
            <person name="Baker D."/>
            <person name="Gharbi K."/>
            <person name="Hall N."/>
            <person name="Watson M."/>
            <person name="Adriaenssens E.M."/>
            <person name="Foster-Nyarko E."/>
            <person name="Jarju S."/>
            <person name="Secka A."/>
            <person name="Antonio M."/>
            <person name="Oren A."/>
            <person name="Chaudhuri R.R."/>
            <person name="La Ragione R."/>
            <person name="Hildebrand F."/>
            <person name="Pallen M.J."/>
        </authorList>
    </citation>
    <scope>NUCLEOTIDE SEQUENCE</scope>
    <source>
        <strain evidence="3">2478</strain>
    </source>
</reference>
<accession>A0A9D9IUG3</accession>
<comment type="caution">
    <text evidence="3">The sequence shown here is derived from an EMBL/GenBank/DDBJ whole genome shotgun (WGS) entry which is preliminary data.</text>
</comment>
<dbReference type="AlphaFoldDB" id="A0A9D9IUG3"/>
<evidence type="ECO:0000313" key="3">
    <source>
        <dbReference type="EMBL" id="MBO8478446.1"/>
    </source>
</evidence>
<evidence type="ECO:0000259" key="1">
    <source>
        <dbReference type="Pfam" id="PF04422"/>
    </source>
</evidence>
<gene>
    <name evidence="3" type="ORF">IAB80_06140</name>
</gene>
<dbReference type="Proteomes" id="UP000823771">
    <property type="component" value="Unassembled WGS sequence"/>
</dbReference>
<feature type="domain" description="Coenzyme F420 hydrogenase/dehydrogenase beta subunit N-terminal" evidence="1">
    <location>
        <begin position="9"/>
        <end position="74"/>
    </location>
</feature>
<dbReference type="Pfam" id="PF04432">
    <property type="entry name" value="FrhB_FdhB_C"/>
    <property type="match status" value="1"/>
</dbReference>
<name>A0A9D9IUG3_9BACT</name>
<proteinExistence type="predicted"/>
<feature type="domain" description="Coenzyme F420 hydrogenase/dehydrogenase beta subunit C-terminal" evidence="2">
    <location>
        <begin position="93"/>
        <end position="254"/>
    </location>
</feature>
<sequence length="321" mass="37426">MAHSIKKCYIGNSSDPNIQYKASSGGIGTEIIKYLLENKVYQTAVSFYFCSEECCYKPRLIYTFDDYNVCGSIYQDIDLVGFIRQNIGLIKHNIIITCLPCQVKPIRSILKRNDISCVFITFTCSGQTTIDGTYCYYKMLKIKKQDVIYMQYRGNGWPSGIQIHMKNGDIVFHENYTFPWSFIIKSELFKPKRCFLCKLDTDYTADFSLADPWLKEYLKEDKIGHSFVIVNTEQGDVILSKMKKLGLVSLQDVDYNKYIEAQVHNVSKKDRVEKLYNLIKIKRNVLNSKLYKKFFSINSVFIKIHISIWNKIFYKFSSKSI</sequence>
<evidence type="ECO:0000313" key="4">
    <source>
        <dbReference type="Proteomes" id="UP000823771"/>
    </source>
</evidence>
<protein>
    <submittedName>
        <fullName evidence="3">Coenzyme F420 hydrogenase/dehydrogenase, beta subunit C-terminal domain</fullName>
    </submittedName>
</protein>
<organism evidence="3 4">
    <name type="scientific">Candidatus Cryptobacteroides excrementipullorum</name>
    <dbReference type="NCBI Taxonomy" id="2840761"/>
    <lineage>
        <taxon>Bacteria</taxon>
        <taxon>Pseudomonadati</taxon>
        <taxon>Bacteroidota</taxon>
        <taxon>Bacteroidia</taxon>
        <taxon>Bacteroidales</taxon>
        <taxon>Candidatus Cryptobacteroides</taxon>
    </lineage>
</organism>